<reference evidence="2" key="1">
    <citation type="submission" date="2019-08" db="EMBL/GenBank/DDBJ databases">
        <title>Genomic characterization of a novel candidate phylum (ARYD3) from a high temperature, high salinity tertiary oil reservoir in north central Oklahoma, USA.</title>
        <authorList>
            <person name="Youssef N.H."/>
            <person name="Yadav A."/>
            <person name="Elshahed M.S."/>
        </authorList>
    </citation>
    <scope>NUCLEOTIDE SEQUENCE [LARGE SCALE GENOMIC DNA]</scope>
    <source>
        <strain evidence="2">ARYD3</strain>
    </source>
</reference>
<organism evidence="2 3">
    <name type="scientific">Candidatus Mcinerneyibacterium aminivorans</name>
    <dbReference type="NCBI Taxonomy" id="2703815"/>
    <lineage>
        <taxon>Bacteria</taxon>
        <taxon>Candidatus Macinerneyibacteriota</taxon>
        <taxon>Candidatus Mcinerneyibacteria</taxon>
        <taxon>Candidatus Mcinerneyibacteriales</taxon>
        <taxon>Candidatus Mcinerneyibacteriaceae</taxon>
        <taxon>Candidatus Mcinerneyibacterium</taxon>
    </lineage>
</organism>
<evidence type="ECO:0000313" key="2">
    <source>
        <dbReference type="EMBL" id="TYB31463.1"/>
    </source>
</evidence>
<keyword evidence="1" id="KW-0472">Membrane</keyword>
<sequence>MKKRKKIFYIILFFSLVMWTIDSVLDFLFFYKGTFWELLLFKVPPHELYIRSFLLISFLIFAFILSKVYGKLKIEEKKANELDIKKYLYKPIDFYKLYREIYNTLES</sequence>
<feature type="transmembrane region" description="Helical" evidence="1">
    <location>
        <begin position="7"/>
        <end position="29"/>
    </location>
</feature>
<keyword evidence="3" id="KW-1185">Reference proteome</keyword>
<keyword evidence="1" id="KW-0812">Transmembrane</keyword>
<dbReference type="AlphaFoldDB" id="A0A5D0MIM4"/>
<comment type="caution">
    <text evidence="2">The sequence shown here is derived from an EMBL/GenBank/DDBJ whole genome shotgun (WGS) entry which is preliminary data.</text>
</comment>
<dbReference type="EMBL" id="VSIX01000033">
    <property type="protein sequence ID" value="TYB31463.1"/>
    <property type="molecule type" value="Genomic_DNA"/>
</dbReference>
<keyword evidence="1" id="KW-1133">Transmembrane helix</keyword>
<accession>A0A5D0MIM4</accession>
<feature type="transmembrane region" description="Helical" evidence="1">
    <location>
        <begin position="49"/>
        <end position="69"/>
    </location>
</feature>
<proteinExistence type="predicted"/>
<evidence type="ECO:0000256" key="1">
    <source>
        <dbReference type="SAM" id="Phobius"/>
    </source>
</evidence>
<name>A0A5D0MIM4_9BACT</name>
<gene>
    <name evidence="2" type="ORF">FXF47_03875</name>
</gene>
<evidence type="ECO:0000313" key="3">
    <source>
        <dbReference type="Proteomes" id="UP000324143"/>
    </source>
</evidence>
<dbReference type="Proteomes" id="UP000324143">
    <property type="component" value="Unassembled WGS sequence"/>
</dbReference>
<protein>
    <submittedName>
        <fullName evidence="2">Uncharacterized protein</fullName>
    </submittedName>
</protein>